<keyword evidence="6 8" id="KW-0414">Isoprene biosynthesis</keyword>
<evidence type="ECO:0000256" key="9">
    <source>
        <dbReference type="RuleBase" id="RU004395"/>
    </source>
</evidence>
<evidence type="ECO:0000256" key="8">
    <source>
        <dbReference type="HAMAP-Rule" id="MF_00107"/>
    </source>
</evidence>
<dbReference type="Pfam" id="PF02542">
    <property type="entry name" value="YgbB"/>
    <property type="match status" value="1"/>
</dbReference>
<dbReference type="UniPathway" id="UPA00056">
    <property type="reaction ID" value="UER00095"/>
</dbReference>
<dbReference type="OrthoDB" id="9804336at2"/>
<evidence type="ECO:0000256" key="3">
    <source>
        <dbReference type="ARBA" id="ARBA00008480"/>
    </source>
</evidence>
<feature type="binding site" evidence="8">
    <location>
        <begin position="100"/>
        <end position="106"/>
    </location>
    <ligand>
        <name>4-CDP-2-C-methyl-D-erythritol 2-phosphate</name>
        <dbReference type="ChEBI" id="CHEBI:57919"/>
    </ligand>
</feature>
<keyword evidence="7 8" id="KW-0456">Lyase</keyword>
<dbReference type="GO" id="GO:0008685">
    <property type="term" value="F:2-C-methyl-D-erythritol 2,4-cyclodiphosphate synthase activity"/>
    <property type="evidence" value="ECO:0007669"/>
    <property type="project" value="UniProtKB-UniRule"/>
</dbReference>
<keyword evidence="12" id="KW-1185">Reference proteome</keyword>
<evidence type="ECO:0000313" key="12">
    <source>
        <dbReference type="Proteomes" id="UP000295325"/>
    </source>
</evidence>
<feature type="binding site" evidence="8">
    <location>
        <position position="42"/>
    </location>
    <ligand>
        <name>a divalent metal cation</name>
        <dbReference type="ChEBI" id="CHEBI:60240"/>
    </ligand>
</feature>
<name>A0A4R7KAW8_9CLOT</name>
<dbReference type="Gene3D" id="3.30.1330.50">
    <property type="entry name" value="2-C-methyl-D-erythritol 2,4-cyclodiphosphate synthase"/>
    <property type="match status" value="1"/>
</dbReference>
<gene>
    <name evidence="8" type="primary">ispF</name>
    <name evidence="11" type="ORF">EDD71_12040</name>
</gene>
<dbReference type="PROSITE" id="PS01350">
    <property type="entry name" value="ISPF"/>
    <property type="match status" value="1"/>
</dbReference>
<keyword evidence="5 8" id="KW-0479">Metal-binding</keyword>
<evidence type="ECO:0000256" key="6">
    <source>
        <dbReference type="ARBA" id="ARBA00023229"/>
    </source>
</evidence>
<comment type="subunit">
    <text evidence="8">Homotrimer.</text>
</comment>
<comment type="cofactor">
    <cofactor evidence="8">
        <name>a divalent metal cation</name>
        <dbReference type="ChEBI" id="CHEBI:60240"/>
    </cofactor>
    <text evidence="8">Binds 1 divalent metal cation per subunit.</text>
</comment>
<dbReference type="EMBL" id="SOAZ01000020">
    <property type="protein sequence ID" value="TDT51259.1"/>
    <property type="molecule type" value="Genomic_DNA"/>
</dbReference>
<accession>A0A4R7KAW8</accession>
<dbReference type="InterPro" id="IPR003526">
    <property type="entry name" value="MECDP_synthase"/>
</dbReference>
<feature type="binding site" evidence="8">
    <location>
        <begin position="61"/>
        <end position="65"/>
    </location>
    <ligand>
        <name>4-CDP-2-C-methyl-D-erythritol 2-phosphate</name>
        <dbReference type="ChEBI" id="CHEBI:57919"/>
    </ligand>
</feature>
<evidence type="ECO:0000256" key="7">
    <source>
        <dbReference type="ARBA" id="ARBA00023239"/>
    </source>
</evidence>
<evidence type="ECO:0000256" key="1">
    <source>
        <dbReference type="ARBA" id="ARBA00000200"/>
    </source>
</evidence>
<dbReference type="RefSeq" id="WP_133628793.1">
    <property type="nucleotide sequence ID" value="NZ_SOAZ01000020.1"/>
</dbReference>
<comment type="caution">
    <text evidence="8">Lacks conserved residue(s) required for the propagation of feature annotation.</text>
</comment>
<feature type="site" description="Transition state stabilizer" evidence="8">
    <location>
        <position position="133"/>
    </location>
</feature>
<dbReference type="NCBIfam" id="TIGR00151">
    <property type="entry name" value="ispF"/>
    <property type="match status" value="1"/>
</dbReference>
<dbReference type="HAMAP" id="MF_00107">
    <property type="entry name" value="IspF"/>
    <property type="match status" value="1"/>
</dbReference>
<comment type="similarity">
    <text evidence="3 8 9">Belongs to the IspF family.</text>
</comment>
<comment type="catalytic activity">
    <reaction evidence="1 8 9">
        <text>4-CDP-2-C-methyl-D-erythritol 2-phosphate = 2-C-methyl-D-erythritol 2,4-cyclic diphosphate + CMP</text>
        <dbReference type="Rhea" id="RHEA:23864"/>
        <dbReference type="ChEBI" id="CHEBI:57919"/>
        <dbReference type="ChEBI" id="CHEBI:58483"/>
        <dbReference type="ChEBI" id="CHEBI:60377"/>
        <dbReference type="EC" id="4.6.1.12"/>
    </reaction>
</comment>
<dbReference type="PANTHER" id="PTHR43181:SF1">
    <property type="entry name" value="2-C-METHYL-D-ERYTHRITOL 2,4-CYCLODIPHOSPHATE SYNTHASE, CHLOROPLASTIC"/>
    <property type="match status" value="1"/>
</dbReference>
<evidence type="ECO:0000313" key="11">
    <source>
        <dbReference type="EMBL" id="TDT51259.1"/>
    </source>
</evidence>
<dbReference type="EC" id="4.6.1.12" evidence="4 8"/>
<dbReference type="SUPFAM" id="SSF69765">
    <property type="entry name" value="IpsF-like"/>
    <property type="match status" value="1"/>
</dbReference>
<feature type="site" description="Transition state stabilizer" evidence="8">
    <location>
        <position position="34"/>
    </location>
</feature>
<dbReference type="CDD" id="cd00554">
    <property type="entry name" value="MECDP_synthase"/>
    <property type="match status" value="1"/>
</dbReference>
<dbReference type="InterPro" id="IPR020555">
    <property type="entry name" value="MECDP_synthase_CS"/>
</dbReference>
<dbReference type="GO" id="GO:0046872">
    <property type="term" value="F:metal ion binding"/>
    <property type="evidence" value="ECO:0007669"/>
    <property type="project" value="UniProtKB-KW"/>
</dbReference>
<organism evidence="11 12">
    <name type="scientific">Fonticella tunisiensis</name>
    <dbReference type="NCBI Taxonomy" id="1096341"/>
    <lineage>
        <taxon>Bacteria</taxon>
        <taxon>Bacillati</taxon>
        <taxon>Bacillota</taxon>
        <taxon>Clostridia</taxon>
        <taxon>Eubacteriales</taxon>
        <taxon>Clostridiaceae</taxon>
        <taxon>Fonticella</taxon>
    </lineage>
</organism>
<feature type="binding site" evidence="8">
    <location>
        <position position="8"/>
    </location>
    <ligand>
        <name>a divalent metal cation</name>
        <dbReference type="ChEBI" id="CHEBI:60240"/>
    </ligand>
</feature>
<comment type="caution">
    <text evidence="11">The sequence shown here is derived from an EMBL/GenBank/DDBJ whole genome shotgun (WGS) entry which is preliminary data.</text>
</comment>
<evidence type="ECO:0000256" key="2">
    <source>
        <dbReference type="ARBA" id="ARBA00004709"/>
    </source>
</evidence>
<dbReference type="FunFam" id="3.30.1330.50:FF:000001">
    <property type="entry name" value="2-C-methyl-D-erythritol 2,4-cyclodiphosphate synthase"/>
    <property type="match status" value="1"/>
</dbReference>
<proteinExistence type="inferred from homology"/>
<feature type="binding site" evidence="8">
    <location>
        <begin position="56"/>
        <end position="58"/>
    </location>
    <ligand>
        <name>4-CDP-2-C-methyl-D-erythritol 2-phosphate</name>
        <dbReference type="ChEBI" id="CHEBI:57919"/>
    </ligand>
</feature>
<feature type="binding site" evidence="8">
    <location>
        <position position="10"/>
    </location>
    <ligand>
        <name>a divalent metal cation</name>
        <dbReference type="ChEBI" id="CHEBI:60240"/>
    </ligand>
</feature>
<comment type="function">
    <text evidence="8">Involved in the biosynthesis of isopentenyl diphosphate (IPP) and dimethylallyl diphosphate (DMAPP), two major building blocks of isoprenoid compounds. Catalyzes the conversion of 4-diphosphocytidyl-2-C-methyl-D-erythritol 2-phosphate (CDP-ME2P) to 2-C-methyl-D-erythritol 2,4-cyclodiphosphate (ME-CPP) with a corresponding release of cytidine 5-monophosphate (CMP).</text>
</comment>
<evidence type="ECO:0000256" key="4">
    <source>
        <dbReference type="ARBA" id="ARBA00012579"/>
    </source>
</evidence>
<feature type="binding site" evidence="8">
    <location>
        <begin position="34"/>
        <end position="35"/>
    </location>
    <ligand>
        <name>4-CDP-2-C-methyl-D-erythritol 2-phosphate</name>
        <dbReference type="ChEBI" id="CHEBI:57919"/>
    </ligand>
</feature>
<feature type="binding site" evidence="8">
    <location>
        <begin position="132"/>
        <end position="135"/>
    </location>
    <ligand>
        <name>4-CDP-2-C-methyl-D-erythritol 2-phosphate</name>
        <dbReference type="ChEBI" id="CHEBI:57919"/>
    </ligand>
</feature>
<feature type="binding site" evidence="8">
    <location>
        <begin position="8"/>
        <end position="10"/>
    </location>
    <ligand>
        <name>4-CDP-2-C-methyl-D-erythritol 2-phosphate</name>
        <dbReference type="ChEBI" id="CHEBI:57919"/>
    </ligand>
</feature>
<feature type="domain" description="2-C-methyl-D-erythritol 2,4-cyclodiphosphate synthase" evidence="10">
    <location>
        <begin position="1"/>
        <end position="154"/>
    </location>
</feature>
<dbReference type="Proteomes" id="UP000295325">
    <property type="component" value="Unassembled WGS sequence"/>
</dbReference>
<protein>
    <recommendedName>
        <fullName evidence="4 8">2-C-methyl-D-erythritol 2,4-cyclodiphosphate synthase</fullName>
        <shortName evidence="8">MECDP-synthase</shortName>
        <shortName evidence="8">MECPP-synthase</shortName>
        <shortName evidence="8">MECPS</shortName>
        <ecNumber evidence="4 8">4.6.1.12</ecNumber>
    </recommendedName>
</protein>
<evidence type="ECO:0000256" key="5">
    <source>
        <dbReference type="ARBA" id="ARBA00022723"/>
    </source>
</evidence>
<dbReference type="GO" id="GO:0016114">
    <property type="term" value="P:terpenoid biosynthetic process"/>
    <property type="evidence" value="ECO:0007669"/>
    <property type="project" value="InterPro"/>
</dbReference>
<evidence type="ECO:0000259" key="10">
    <source>
        <dbReference type="Pfam" id="PF02542"/>
    </source>
</evidence>
<dbReference type="AlphaFoldDB" id="A0A4R7KAW8"/>
<dbReference type="PANTHER" id="PTHR43181">
    <property type="entry name" value="2-C-METHYL-D-ERYTHRITOL 2,4-CYCLODIPHOSPHATE SYNTHASE, CHLOROPLASTIC"/>
    <property type="match status" value="1"/>
</dbReference>
<dbReference type="InterPro" id="IPR036571">
    <property type="entry name" value="MECDP_synthase_sf"/>
</dbReference>
<reference evidence="11 12" key="1">
    <citation type="submission" date="2019-03" db="EMBL/GenBank/DDBJ databases">
        <title>Genomic Encyclopedia of Type Strains, Phase IV (KMG-IV): sequencing the most valuable type-strain genomes for metagenomic binning, comparative biology and taxonomic classification.</title>
        <authorList>
            <person name="Goeker M."/>
        </authorList>
    </citation>
    <scope>NUCLEOTIDE SEQUENCE [LARGE SCALE GENOMIC DNA]</scope>
    <source>
        <strain evidence="11 12">DSM 24455</strain>
    </source>
</reference>
<comment type="pathway">
    <text evidence="2 8">Isoprenoid biosynthesis; isopentenyl diphosphate biosynthesis via DXP pathway; isopentenyl diphosphate from 1-deoxy-D-xylulose 5-phosphate: step 4/6.</text>
</comment>
<dbReference type="GO" id="GO:0019288">
    <property type="term" value="P:isopentenyl diphosphate biosynthetic process, methylerythritol 4-phosphate pathway"/>
    <property type="evidence" value="ECO:0007669"/>
    <property type="project" value="UniProtKB-UniRule"/>
</dbReference>
<sequence length="156" mass="17057">MRIGHGYDVHRLAYDRKLIIGGVEIPYEKGLLGHSDADVLLHAVMDALLGAAALGDIGRHFPDNDERFKGADSLKLLEYVGRLLSDKGYKISNIDATIIAQRPKMAPYINTMRENISRTLNIDIDCVNVKATTEEGLGFTGSGEGISSHAVCLIYK</sequence>
<feature type="binding site" evidence="8">
    <location>
        <position position="139"/>
    </location>
    <ligand>
        <name>4-CDP-2-C-methyl-D-erythritol 2-phosphate</name>
        <dbReference type="ChEBI" id="CHEBI:57919"/>
    </ligand>
</feature>